<dbReference type="EMBL" id="JBHHMI010000062">
    <property type="protein sequence ID" value="MFB5270029.1"/>
    <property type="molecule type" value="Genomic_DNA"/>
</dbReference>
<comment type="caution">
    <text evidence="2">The sequence shown here is derived from an EMBL/GenBank/DDBJ whole genome shotgun (WGS) entry which is preliminary data.</text>
</comment>
<name>A0ABV5B0N6_9BACL</name>
<sequence length="142" mass="16559">MSSWSLNPLAFSQWILVVWTTKYRYKVLQGAVAERLRELIRQGCEARSIQIIRGSIGKEHVHLLVSCPPTIAPSKLLQYLKGRSSKMLQEEFQELKKRYWGQHLWAPGYFCRTVGAVIEEMIKEYIEDQGNSKIDEVFKIEE</sequence>
<feature type="domain" description="Transposase IS200-like" evidence="1">
    <location>
        <begin position="10"/>
        <end position="129"/>
    </location>
</feature>
<dbReference type="Proteomes" id="UP001580346">
    <property type="component" value="Unassembled WGS sequence"/>
</dbReference>
<dbReference type="InterPro" id="IPR036515">
    <property type="entry name" value="Transposase_17_sf"/>
</dbReference>
<organism evidence="2 3">
    <name type="scientific">Paenibacillus enshidis</name>
    <dbReference type="NCBI Taxonomy" id="1458439"/>
    <lineage>
        <taxon>Bacteria</taxon>
        <taxon>Bacillati</taxon>
        <taxon>Bacillota</taxon>
        <taxon>Bacilli</taxon>
        <taxon>Bacillales</taxon>
        <taxon>Paenibacillaceae</taxon>
        <taxon>Paenibacillus</taxon>
    </lineage>
</organism>
<dbReference type="SMART" id="SM01321">
    <property type="entry name" value="Y1_Tnp"/>
    <property type="match status" value="1"/>
</dbReference>
<evidence type="ECO:0000313" key="2">
    <source>
        <dbReference type="EMBL" id="MFB5270029.1"/>
    </source>
</evidence>
<proteinExistence type="predicted"/>
<evidence type="ECO:0000259" key="1">
    <source>
        <dbReference type="SMART" id="SM01321"/>
    </source>
</evidence>
<evidence type="ECO:0000313" key="3">
    <source>
        <dbReference type="Proteomes" id="UP001580346"/>
    </source>
</evidence>
<gene>
    <name evidence="2" type="primary">tnpA</name>
    <name evidence="2" type="ORF">ACE41H_25050</name>
</gene>
<dbReference type="PANTHER" id="PTHR33360">
    <property type="entry name" value="TRANSPOSASE FOR INSERTION SEQUENCE ELEMENT IS200"/>
    <property type="match status" value="1"/>
</dbReference>
<protein>
    <submittedName>
        <fullName evidence="2">IS200/IS605 family transposase</fullName>
    </submittedName>
</protein>
<keyword evidence="3" id="KW-1185">Reference proteome</keyword>
<dbReference type="NCBIfam" id="NF033573">
    <property type="entry name" value="transpos_IS200"/>
    <property type="match status" value="1"/>
</dbReference>
<dbReference type="SUPFAM" id="SSF143422">
    <property type="entry name" value="Transposase IS200-like"/>
    <property type="match status" value="1"/>
</dbReference>
<accession>A0ABV5B0N6</accession>
<dbReference type="Pfam" id="PF01797">
    <property type="entry name" value="Y1_Tnp"/>
    <property type="match status" value="1"/>
</dbReference>
<dbReference type="Gene3D" id="3.30.70.1290">
    <property type="entry name" value="Transposase IS200-like"/>
    <property type="match status" value="1"/>
</dbReference>
<reference evidence="2 3" key="1">
    <citation type="submission" date="2024-09" db="EMBL/GenBank/DDBJ databases">
        <title>Paenibacillus zeirhizospherea sp. nov., isolated from surface of the maize (Zea mays) roots in a horticulture field, Hungary.</title>
        <authorList>
            <person name="Marton D."/>
            <person name="Farkas M."/>
            <person name="Bedics A."/>
            <person name="Toth E."/>
            <person name="Tancsics A."/>
            <person name="Boka K."/>
            <person name="Maroti G."/>
            <person name="Kriszt B."/>
            <person name="Cserhati M."/>
        </authorList>
    </citation>
    <scope>NUCLEOTIDE SEQUENCE [LARGE SCALE GENOMIC DNA]</scope>
    <source>
        <strain evidence="2 3">KCTC 33519</strain>
    </source>
</reference>
<dbReference type="RefSeq" id="WP_375358298.1">
    <property type="nucleotide sequence ID" value="NZ_JBHHMI010000062.1"/>
</dbReference>
<dbReference type="InterPro" id="IPR002686">
    <property type="entry name" value="Transposase_17"/>
</dbReference>
<dbReference type="PANTHER" id="PTHR33360:SF2">
    <property type="entry name" value="TRANSPOSASE FOR INSERTION SEQUENCE ELEMENT IS200"/>
    <property type="match status" value="1"/>
</dbReference>